<gene>
    <name evidence="1" type="ORF">F1189_31220</name>
</gene>
<keyword evidence="2" id="KW-1185">Reference proteome</keyword>
<dbReference type="Proteomes" id="UP000325255">
    <property type="component" value="Unassembled WGS sequence"/>
</dbReference>
<evidence type="ECO:0000313" key="2">
    <source>
        <dbReference type="Proteomes" id="UP000325255"/>
    </source>
</evidence>
<dbReference type="AlphaFoldDB" id="A0A5M6IJX4"/>
<evidence type="ECO:0000313" key="1">
    <source>
        <dbReference type="EMBL" id="KAA5607985.1"/>
    </source>
</evidence>
<accession>A0A5M6IJX4</accession>
<name>A0A5M6IJX4_9PROT</name>
<sequence length="104" mass="11332">MDAQHRADFDNAGFHTLQNLGCSGHRHHAGVPAVPHTDLQQAERLRLLFDEPVVNQGMPGREPQPIQINAKMLCGTVVAQISCEQRLDCRDLVGLLGDIDTAPG</sequence>
<organism evidence="1 2">
    <name type="scientific">Rhodovastum atsumiense</name>
    <dbReference type="NCBI Taxonomy" id="504468"/>
    <lineage>
        <taxon>Bacteria</taxon>
        <taxon>Pseudomonadati</taxon>
        <taxon>Pseudomonadota</taxon>
        <taxon>Alphaproteobacteria</taxon>
        <taxon>Acetobacterales</taxon>
        <taxon>Acetobacteraceae</taxon>
        <taxon>Rhodovastum</taxon>
    </lineage>
</organism>
<dbReference type="RefSeq" id="WP_150045770.1">
    <property type="nucleotide sequence ID" value="NZ_OW485601.1"/>
</dbReference>
<reference evidence="1 2" key="1">
    <citation type="submission" date="2019-09" db="EMBL/GenBank/DDBJ databases">
        <title>Genome sequence of Rhodovastum atsumiense, a diverse member of the Acetobacteraceae family of non-sulfur purple photosynthetic bacteria.</title>
        <authorList>
            <person name="Meyer T."/>
            <person name="Kyndt J."/>
        </authorList>
    </citation>
    <scope>NUCLEOTIDE SEQUENCE [LARGE SCALE GENOMIC DNA]</scope>
    <source>
        <strain evidence="1 2">DSM 21279</strain>
    </source>
</reference>
<protein>
    <submittedName>
        <fullName evidence="1">Uncharacterized protein</fullName>
    </submittedName>
</protein>
<comment type="caution">
    <text evidence="1">The sequence shown here is derived from an EMBL/GenBank/DDBJ whole genome shotgun (WGS) entry which is preliminary data.</text>
</comment>
<dbReference type="EMBL" id="VWPK01000118">
    <property type="protein sequence ID" value="KAA5607985.1"/>
    <property type="molecule type" value="Genomic_DNA"/>
</dbReference>
<proteinExistence type="predicted"/>